<dbReference type="PANTHER" id="PTHR21523:SF46">
    <property type="entry name" value="MLT-TEN (MLT-10) RELATED"/>
    <property type="match status" value="1"/>
</dbReference>
<evidence type="ECO:0000256" key="1">
    <source>
        <dbReference type="SAM" id="Phobius"/>
    </source>
</evidence>
<keyword evidence="1" id="KW-0812">Transmembrane</keyword>
<evidence type="ECO:0000313" key="3">
    <source>
        <dbReference type="WBParaSite" id="ACAC_0001299801-mRNA-1"/>
    </source>
</evidence>
<dbReference type="Proteomes" id="UP000035642">
    <property type="component" value="Unassembled WGS sequence"/>
</dbReference>
<keyword evidence="1" id="KW-0472">Membrane</keyword>
<dbReference type="PANTHER" id="PTHR21523">
    <property type="match status" value="1"/>
</dbReference>
<dbReference type="AlphaFoldDB" id="A0A0K0DMR1"/>
<keyword evidence="2" id="KW-1185">Reference proteome</keyword>
<reference evidence="3" key="2">
    <citation type="submission" date="2017-02" db="UniProtKB">
        <authorList>
            <consortium name="WormBaseParasite"/>
        </authorList>
    </citation>
    <scope>IDENTIFICATION</scope>
</reference>
<evidence type="ECO:0000313" key="2">
    <source>
        <dbReference type="Proteomes" id="UP000035642"/>
    </source>
</evidence>
<name>A0A0K0DMR1_ANGCA</name>
<sequence>LEKVGLKKSDREDIIQMVMEVTGVQESVDEALTVLQNLNSFGLGSELLNVTEKIGESFEQLRDSLSNVQKKEMERKGFTFMEPEQMRKLHKEQGLNKPQSKAIIQQYDALPREHREEALWAAIVKIAGKMHRQKRQLSVLQPLVFSPFLFAPIVGLTVLGPIILSPNLFSPLVLAPVLSPVVLSPTLDKSIILSAYVLSPYILSPAVHGGNILSPYVLSLNILNPAVAGGAVFSPFVLSPNILSPSAVGGLILSPNALSPSILSPTLFQATVLSQSFLS</sequence>
<keyword evidence="1" id="KW-1133">Transmembrane helix</keyword>
<reference evidence="2" key="1">
    <citation type="submission" date="2012-09" db="EMBL/GenBank/DDBJ databases">
        <authorList>
            <person name="Martin A.A."/>
        </authorList>
    </citation>
    <scope>NUCLEOTIDE SEQUENCE</scope>
</reference>
<dbReference type="Pfam" id="PF04870">
    <property type="entry name" value="Moulting_cycle"/>
    <property type="match status" value="1"/>
</dbReference>
<dbReference type="WBParaSite" id="ACAC_0001299801-mRNA-1">
    <property type="protein sequence ID" value="ACAC_0001299801-mRNA-1"/>
    <property type="gene ID" value="ACAC_0001299801"/>
</dbReference>
<organism evidence="2 3">
    <name type="scientific">Angiostrongylus cantonensis</name>
    <name type="common">Rat lungworm</name>
    <dbReference type="NCBI Taxonomy" id="6313"/>
    <lineage>
        <taxon>Eukaryota</taxon>
        <taxon>Metazoa</taxon>
        <taxon>Ecdysozoa</taxon>
        <taxon>Nematoda</taxon>
        <taxon>Chromadorea</taxon>
        <taxon>Rhabditida</taxon>
        <taxon>Rhabditina</taxon>
        <taxon>Rhabditomorpha</taxon>
        <taxon>Strongyloidea</taxon>
        <taxon>Metastrongylidae</taxon>
        <taxon>Angiostrongylus</taxon>
    </lineage>
</organism>
<accession>A0A0K0DMR1</accession>
<proteinExistence type="predicted"/>
<protein>
    <submittedName>
        <fullName evidence="3">T2SSF domain-containing protein</fullName>
    </submittedName>
</protein>
<feature type="transmembrane region" description="Helical" evidence="1">
    <location>
        <begin position="139"/>
        <end position="162"/>
    </location>
</feature>
<dbReference type="STRING" id="6313.A0A0K0DMR1"/>
<dbReference type="InterPro" id="IPR006954">
    <property type="entry name" value="Mlt-10-like"/>
</dbReference>